<feature type="domain" description="L-asparaginase N-terminal" evidence="4">
    <location>
        <begin position="2"/>
        <end position="167"/>
    </location>
</feature>
<dbReference type="Pfam" id="PF17763">
    <property type="entry name" value="Asparaginase_C"/>
    <property type="match status" value="1"/>
</dbReference>
<dbReference type="RefSeq" id="WP_108127353.1">
    <property type="nucleotide sequence ID" value="NZ_QBKP01000001.1"/>
</dbReference>
<dbReference type="PROSITE" id="PS51732">
    <property type="entry name" value="ASN_GLN_ASE_3"/>
    <property type="match status" value="1"/>
</dbReference>
<feature type="binding site" evidence="2">
    <location>
        <position position="53"/>
    </location>
    <ligand>
        <name>substrate</name>
    </ligand>
</feature>
<dbReference type="InterPro" id="IPR027475">
    <property type="entry name" value="Asparaginase/glutaminase_AS2"/>
</dbReference>
<evidence type="ECO:0000313" key="7">
    <source>
        <dbReference type="Proteomes" id="UP000244224"/>
    </source>
</evidence>
<evidence type="ECO:0000256" key="2">
    <source>
        <dbReference type="PIRSR" id="PIRSR001220-2"/>
    </source>
</evidence>
<dbReference type="PROSITE" id="PS00917">
    <property type="entry name" value="ASN_GLN_ASE_2"/>
    <property type="match status" value="1"/>
</dbReference>
<dbReference type="Gene3D" id="3.40.50.40">
    <property type="match status" value="1"/>
</dbReference>
<comment type="caution">
    <text evidence="6">The sequence shown here is derived from an EMBL/GenBank/DDBJ whole genome shotgun (WGS) entry which is preliminary data.</text>
</comment>
<dbReference type="InterPro" id="IPR027474">
    <property type="entry name" value="L-asparaginase_N"/>
</dbReference>
<evidence type="ECO:0000256" key="3">
    <source>
        <dbReference type="PROSITE-ProRule" id="PRU10100"/>
    </source>
</evidence>
<name>A0A2T6BC04_9RHOB</name>
<dbReference type="OrthoDB" id="9788068at2"/>
<keyword evidence="7" id="KW-1185">Reference proteome</keyword>
<reference evidence="6 7" key="1">
    <citation type="submission" date="2018-04" db="EMBL/GenBank/DDBJ databases">
        <title>Genomic Encyclopedia of Archaeal and Bacterial Type Strains, Phase II (KMG-II): from individual species to whole genera.</title>
        <authorList>
            <person name="Goeker M."/>
        </authorList>
    </citation>
    <scope>NUCLEOTIDE SEQUENCE [LARGE SCALE GENOMIC DNA]</scope>
    <source>
        <strain evidence="6 7">DSM 21823</strain>
    </source>
</reference>
<proteinExistence type="predicted"/>
<dbReference type="Proteomes" id="UP000244224">
    <property type="component" value="Unassembled WGS sequence"/>
</dbReference>
<feature type="active site" description="O-isoaspartyl threonine intermediate" evidence="1">
    <location>
        <position position="11"/>
    </location>
</feature>
<dbReference type="InterPro" id="IPR006034">
    <property type="entry name" value="Asparaginase/glutaminase-like"/>
</dbReference>
<dbReference type="PANTHER" id="PTHR11707:SF28">
    <property type="entry name" value="60 KDA LYSOPHOSPHOLIPASE"/>
    <property type="match status" value="1"/>
</dbReference>
<dbReference type="InterPro" id="IPR036152">
    <property type="entry name" value="Asp/glu_Ase-like_sf"/>
</dbReference>
<evidence type="ECO:0000313" key="6">
    <source>
        <dbReference type="EMBL" id="PTX53621.1"/>
    </source>
</evidence>
<dbReference type="PANTHER" id="PTHR11707">
    <property type="entry name" value="L-ASPARAGINASE"/>
    <property type="match status" value="1"/>
</dbReference>
<protein>
    <submittedName>
        <fullName evidence="6">L-asparaginase</fullName>
    </submittedName>
</protein>
<dbReference type="AlphaFoldDB" id="A0A2T6BC04"/>
<dbReference type="Pfam" id="PF00710">
    <property type="entry name" value="Asparaginase"/>
    <property type="match status" value="1"/>
</dbReference>
<dbReference type="PRINTS" id="PR00139">
    <property type="entry name" value="ASNGLNASE"/>
</dbReference>
<dbReference type="PIRSF" id="PIRSF001220">
    <property type="entry name" value="L-ASNase_gatD"/>
    <property type="match status" value="1"/>
</dbReference>
<dbReference type="InterPro" id="IPR040919">
    <property type="entry name" value="Asparaginase_C"/>
</dbReference>
<dbReference type="PIRSF" id="PIRSF500176">
    <property type="entry name" value="L_ASNase"/>
    <property type="match status" value="1"/>
</dbReference>
<dbReference type="SMART" id="SM00870">
    <property type="entry name" value="Asparaginase"/>
    <property type="match status" value="1"/>
</dbReference>
<feature type="domain" description="Asparaginase/glutaminase C-terminal" evidence="5">
    <location>
        <begin position="185"/>
        <end position="286"/>
    </location>
</feature>
<accession>A0A2T6BC04</accession>
<dbReference type="EMBL" id="QBKP01000001">
    <property type="protein sequence ID" value="PTX53621.1"/>
    <property type="molecule type" value="Genomic_DNA"/>
</dbReference>
<dbReference type="SUPFAM" id="SSF53774">
    <property type="entry name" value="Glutaminase/Asparaginase"/>
    <property type="match status" value="1"/>
</dbReference>
<sequence>MKLLLIHTGGTIGMAPGPDGLHPAPGLVEAALAARLPKGTDLVAEVFAPLRDSADVGPAEWNRILTLMADHPGRAVLLTHGTDTLAFTGAALDQALAGSGRRLVICGAMVPLGMGGDAEANLDLAVIALAEQGAGVFLALGGALLPAGGLAKTDSHAPDAFTALPQPAPVPRAPHPAPFDENKRLAILSLSPGMPATMLEAALEVLDAAVLRVFGAGTMMSDPAIVAALARATARGCRIRAVSQCLRGGLEPGAYAAGAALWSAGVENGGLETAEAALARLWLDLSDRAPRTIA</sequence>
<gene>
    <name evidence="6" type="ORF">C8N34_101542</name>
</gene>
<dbReference type="InterPro" id="IPR027473">
    <property type="entry name" value="L-asparaginase_C"/>
</dbReference>
<organism evidence="6 7">
    <name type="scientific">Gemmobacter caeni</name>
    <dbReference type="NCBI Taxonomy" id="589035"/>
    <lineage>
        <taxon>Bacteria</taxon>
        <taxon>Pseudomonadati</taxon>
        <taxon>Pseudomonadota</taxon>
        <taxon>Alphaproteobacteria</taxon>
        <taxon>Rhodobacterales</taxon>
        <taxon>Paracoccaceae</taxon>
        <taxon>Gemmobacter</taxon>
    </lineage>
</organism>
<evidence type="ECO:0000259" key="5">
    <source>
        <dbReference type="Pfam" id="PF17763"/>
    </source>
</evidence>
<dbReference type="GO" id="GO:0004067">
    <property type="term" value="F:asparaginase activity"/>
    <property type="evidence" value="ECO:0007669"/>
    <property type="project" value="UniProtKB-UniRule"/>
</dbReference>
<dbReference type="Gene3D" id="3.40.50.1170">
    <property type="entry name" value="L-asparaginase, N-terminal domain"/>
    <property type="match status" value="1"/>
</dbReference>
<feature type="active site" evidence="3">
    <location>
        <position position="82"/>
    </location>
</feature>
<feature type="binding site" evidence="2">
    <location>
        <begin position="82"/>
        <end position="83"/>
    </location>
    <ligand>
        <name>substrate</name>
    </ligand>
</feature>
<dbReference type="InterPro" id="IPR037152">
    <property type="entry name" value="L-asparaginase_N_sf"/>
</dbReference>
<evidence type="ECO:0000259" key="4">
    <source>
        <dbReference type="Pfam" id="PF00710"/>
    </source>
</evidence>
<evidence type="ECO:0000256" key="1">
    <source>
        <dbReference type="PIRSR" id="PIRSR001220-1"/>
    </source>
</evidence>